<dbReference type="RefSeq" id="WP_015732510.1">
    <property type="nucleotide sequence ID" value="NC_013407.1"/>
</dbReference>
<reference evidence="1" key="1">
    <citation type="submission" date="2009-10" db="EMBL/GenBank/DDBJ databases">
        <title>Complete sequence of chromosome of Methanocaldococcus vulcanius M7.</title>
        <authorList>
            <consortium name="US DOE Joint Genome Institute"/>
            <person name="Lucas S."/>
            <person name="Copeland A."/>
            <person name="Lapidus A."/>
            <person name="Glavina del Rio T."/>
            <person name="Dalin E."/>
            <person name="Tice H."/>
            <person name="Bruce D."/>
            <person name="Goodwin L."/>
            <person name="Pitluck S."/>
            <person name="Lcollab F.I."/>
            <person name="Brettin T."/>
            <person name="Detter J.C."/>
            <person name="Han C."/>
            <person name="Tapia R."/>
            <person name="Kuske C.R."/>
            <person name="Schmutz J."/>
            <person name="Larimer F."/>
            <person name="Land M."/>
            <person name="Hauser L."/>
            <person name="Kyrpides N."/>
            <person name="Ovchinikova G."/>
            <person name="Sieprawska-Lupa M."/>
            <person name="Whitman W.B."/>
            <person name="Woyke T."/>
        </authorList>
    </citation>
    <scope>NUCLEOTIDE SEQUENCE [LARGE SCALE GENOMIC DNA]</scope>
    <source>
        <strain evidence="1">M7</strain>
    </source>
</reference>
<protein>
    <recommendedName>
        <fullName evidence="3">DUF11 domain-containing protein</fullName>
    </recommendedName>
</protein>
<proteinExistence type="predicted"/>
<dbReference type="OrthoDB" id="147991at2157"/>
<dbReference type="Proteomes" id="UP000002063">
    <property type="component" value="Chromosome"/>
</dbReference>
<dbReference type="EMBL" id="CP001787">
    <property type="protein sequence ID" value="ACX72287.1"/>
    <property type="molecule type" value="Genomic_DNA"/>
</dbReference>
<accession>C9RFD5</accession>
<evidence type="ECO:0000313" key="1">
    <source>
        <dbReference type="EMBL" id="ACX72287.1"/>
    </source>
</evidence>
<dbReference type="KEGG" id="mvu:Metvu_0427"/>
<dbReference type="STRING" id="579137.Metvu_0427"/>
<gene>
    <name evidence="1" type="ordered locus">Metvu_0427</name>
</gene>
<keyword evidence="2" id="KW-1185">Reference proteome</keyword>
<dbReference type="AlphaFoldDB" id="C9RFD5"/>
<dbReference type="GeneID" id="8512760"/>
<organism evidence="1 2">
    <name type="scientific">Methanocaldococcus vulcanius (strain ATCC 700851 / DSM 12094 / M7)</name>
    <name type="common">Methanococcus vulcanius</name>
    <dbReference type="NCBI Taxonomy" id="579137"/>
    <lineage>
        <taxon>Archaea</taxon>
        <taxon>Methanobacteriati</taxon>
        <taxon>Methanobacteriota</taxon>
        <taxon>Methanomada group</taxon>
        <taxon>Methanococci</taxon>
        <taxon>Methanococcales</taxon>
        <taxon>Methanocaldococcaceae</taxon>
        <taxon>Methanocaldococcus</taxon>
    </lineage>
</organism>
<dbReference type="eggNOG" id="arCOG06147">
    <property type="taxonomic scope" value="Archaea"/>
</dbReference>
<name>C9RFD5_METVM</name>
<evidence type="ECO:0008006" key="3">
    <source>
        <dbReference type="Google" id="ProtNLM"/>
    </source>
</evidence>
<evidence type="ECO:0000313" key="2">
    <source>
        <dbReference type="Proteomes" id="UP000002063"/>
    </source>
</evidence>
<dbReference type="HOGENOM" id="CLU_445940_0_0_2"/>
<sequence>MKKSILLISILSMFLFLGAISAYGENGPLYVSYYEKYNITGKTLGDGTVNSTINSITGYIIINNTGKTINDTLSDVWVAVNISNNTTAPAVQVNNTPKPVFIESSAPTYTNLPQANTYIHIPVLPNNSYVIINFSINKSITGIPIIVSEAYSTNKIPSRKPSNWVVYINISRNISALPSTNTPVLVSMAKYLSNDSNNYGSNTWNLLNITGFTVNQGNVITYNGPYFTGNANDSLLWTGNILNSTQNASISINITGNNTYANRTATLEKYGFAVIFFEFNGTRSGTKVEGVYATGYCGASATKEGPFLNASSGKYEIWQTSANVSNTASEYYFNLTNVSIKAYNGTQYIQVLDPSSLSPIYNYSTTLNQIIAPGESWQSPKLNFTFDGVPVIWAGGIFKVADQNITLINRSVQETSQMGSSYIIVEEIYVVGSYLVKVTKHIVPNADGSYDVYIVVENIGSEKTPNYVYVYDLIPKNFTVSDEWVNRSTMLIANGSKVLTSNPRYNLSMWWALKSIYPGADGDGSYTDWNEIQNNQTVVIHYKLNGTGEFYPSDAFIVGIDPTNSLLPTTSPKITTVTGDINNNTEPLLALTTLLTTLTLIIRRAMNN</sequence>